<proteinExistence type="predicted"/>
<dbReference type="InterPro" id="IPR000157">
    <property type="entry name" value="TIR_dom"/>
</dbReference>
<feature type="domain" description="TIR" evidence="1">
    <location>
        <begin position="7"/>
        <end position="124"/>
    </location>
</feature>
<keyword evidence="3" id="KW-1185">Reference proteome</keyword>
<protein>
    <recommendedName>
        <fullName evidence="1">TIR domain-containing protein</fullName>
    </recommendedName>
</protein>
<dbReference type="OrthoDB" id="7063629at2"/>
<dbReference type="Pfam" id="PF13676">
    <property type="entry name" value="TIR_2"/>
    <property type="match status" value="1"/>
</dbReference>
<dbReference type="Gene3D" id="3.40.50.10140">
    <property type="entry name" value="Toll/interleukin-1 receptor homology (TIR) domain"/>
    <property type="match status" value="1"/>
</dbReference>
<dbReference type="InterPro" id="IPR035897">
    <property type="entry name" value="Toll_tir_struct_dom_sf"/>
</dbReference>
<accession>A0A2N5WYG4</accession>
<gene>
    <name evidence="2" type="ORF">C0039_17700</name>
</gene>
<dbReference type="GO" id="GO:0007165">
    <property type="term" value="P:signal transduction"/>
    <property type="evidence" value="ECO:0007669"/>
    <property type="project" value="InterPro"/>
</dbReference>
<dbReference type="AlphaFoldDB" id="A0A2N5WYG4"/>
<reference evidence="2 3" key="1">
    <citation type="submission" date="2018-01" db="EMBL/GenBank/DDBJ databases">
        <title>The draft genome sequence of Halioglobus lutimaris HF004.</title>
        <authorList>
            <person name="Du Z.-J."/>
            <person name="Shi M.-J."/>
        </authorList>
    </citation>
    <scope>NUCLEOTIDE SEQUENCE [LARGE SCALE GENOMIC DNA]</scope>
    <source>
        <strain evidence="2 3">HF004</strain>
    </source>
</reference>
<dbReference type="SUPFAM" id="SSF52200">
    <property type="entry name" value="Toll/Interleukin receptor TIR domain"/>
    <property type="match status" value="1"/>
</dbReference>
<dbReference type="EMBL" id="PKUS01000032">
    <property type="protein sequence ID" value="PLW67276.1"/>
    <property type="molecule type" value="Genomic_DNA"/>
</dbReference>
<dbReference type="Proteomes" id="UP000235005">
    <property type="component" value="Unassembled WGS sequence"/>
</dbReference>
<dbReference type="RefSeq" id="WP_101518821.1">
    <property type="nucleotide sequence ID" value="NZ_PKUS01000032.1"/>
</dbReference>
<name>A0A2N5WYG4_9GAMM</name>
<evidence type="ECO:0000313" key="3">
    <source>
        <dbReference type="Proteomes" id="UP000235005"/>
    </source>
</evidence>
<evidence type="ECO:0000313" key="2">
    <source>
        <dbReference type="EMBL" id="PLW67276.1"/>
    </source>
</evidence>
<organism evidence="2 3">
    <name type="scientific">Pseudohalioglobus lutimaris</name>
    <dbReference type="NCBI Taxonomy" id="1737061"/>
    <lineage>
        <taxon>Bacteria</taxon>
        <taxon>Pseudomonadati</taxon>
        <taxon>Pseudomonadota</taxon>
        <taxon>Gammaproteobacteria</taxon>
        <taxon>Cellvibrionales</taxon>
        <taxon>Halieaceae</taxon>
        <taxon>Pseudohalioglobus</taxon>
    </lineage>
</organism>
<comment type="caution">
    <text evidence="2">The sequence shown here is derived from an EMBL/GenBank/DDBJ whole genome shotgun (WGS) entry which is preliminary data.</text>
</comment>
<sequence length="156" mass="18185">MRKKVKFFVSYAHANRQLSDNFLTRLCDVLAPSKKHDYVLWRDTGLVVGEDWEQQILSARDSCDFGLLLVSPAFLASKFITEKELPVFVSGNKPSIPVMLQPVDFARHDLKGLEKRQIFRLDFAGFTEPRSYSECRKQRRDDFILELFRAIEDRLV</sequence>
<evidence type="ECO:0000259" key="1">
    <source>
        <dbReference type="Pfam" id="PF13676"/>
    </source>
</evidence>